<feature type="region of interest" description="Disordered" evidence="1">
    <location>
        <begin position="227"/>
        <end position="254"/>
    </location>
</feature>
<evidence type="ECO:0000313" key="3">
    <source>
        <dbReference type="Proteomes" id="UP000792457"/>
    </source>
</evidence>
<feature type="region of interest" description="Disordered" evidence="1">
    <location>
        <begin position="85"/>
        <end position="114"/>
    </location>
</feature>
<evidence type="ECO:0000256" key="1">
    <source>
        <dbReference type="SAM" id="MobiDB-lite"/>
    </source>
</evidence>
<reference evidence="2" key="2">
    <citation type="submission" date="2017-10" db="EMBL/GenBank/DDBJ databases">
        <title>Ladona fulva Genome sequencing and assembly.</title>
        <authorList>
            <person name="Murali S."/>
            <person name="Richards S."/>
            <person name="Bandaranaike D."/>
            <person name="Bellair M."/>
            <person name="Blankenburg K."/>
            <person name="Chao H."/>
            <person name="Dinh H."/>
            <person name="Doddapaneni H."/>
            <person name="Dugan-Rocha S."/>
            <person name="Elkadiri S."/>
            <person name="Gnanaolivu R."/>
            <person name="Hernandez B."/>
            <person name="Skinner E."/>
            <person name="Javaid M."/>
            <person name="Lee S."/>
            <person name="Li M."/>
            <person name="Ming W."/>
            <person name="Munidasa M."/>
            <person name="Muniz J."/>
            <person name="Nguyen L."/>
            <person name="Hughes D."/>
            <person name="Osuji N."/>
            <person name="Pu L.-L."/>
            <person name="Puazo M."/>
            <person name="Qu C."/>
            <person name="Quiroz J."/>
            <person name="Raj R."/>
            <person name="Weissenberger G."/>
            <person name="Xin Y."/>
            <person name="Zou X."/>
            <person name="Han Y."/>
            <person name="Worley K."/>
            <person name="Muzny D."/>
            <person name="Gibbs R."/>
        </authorList>
    </citation>
    <scope>NUCLEOTIDE SEQUENCE</scope>
    <source>
        <strain evidence="2">Sampled in the wild</strain>
    </source>
</reference>
<name>A0A8K0P3T0_LADFU</name>
<dbReference type="Proteomes" id="UP000792457">
    <property type="component" value="Unassembled WGS sequence"/>
</dbReference>
<sequence>MWASGSGPNFIINSFNIIILDSPNSLLVRLRTVWKARDDPNLLCRDVYVCQLFSAHDAHLPIGVVKGLEKRGTVAWRDGAAVYHPPSSGQLSSPIARTLPRPATKGRRNAERGSVAFSVTQRRLQRADKELTKRRVTNSQPPYNTEDKMRTTTIAAAILLSCTLCFVGAGGSIPLNHTTGLEFKSLSRAFVGRECRLPSNKQSCEIAVRDGAVLGVQGLLSRPITEPVGVEGKEKRYGTERKIGEEEEEEVRRP</sequence>
<gene>
    <name evidence="2" type="ORF">J437_LFUL012008</name>
</gene>
<dbReference type="EMBL" id="KZ308589">
    <property type="protein sequence ID" value="KAG8232057.1"/>
    <property type="molecule type" value="Genomic_DNA"/>
</dbReference>
<organism evidence="2 3">
    <name type="scientific">Ladona fulva</name>
    <name type="common">Scarce chaser dragonfly</name>
    <name type="synonym">Libellula fulva</name>
    <dbReference type="NCBI Taxonomy" id="123851"/>
    <lineage>
        <taxon>Eukaryota</taxon>
        <taxon>Metazoa</taxon>
        <taxon>Ecdysozoa</taxon>
        <taxon>Arthropoda</taxon>
        <taxon>Hexapoda</taxon>
        <taxon>Insecta</taxon>
        <taxon>Pterygota</taxon>
        <taxon>Palaeoptera</taxon>
        <taxon>Odonata</taxon>
        <taxon>Epiprocta</taxon>
        <taxon>Anisoptera</taxon>
        <taxon>Libelluloidea</taxon>
        <taxon>Libellulidae</taxon>
        <taxon>Ladona</taxon>
    </lineage>
</organism>
<protein>
    <submittedName>
        <fullName evidence="2">Uncharacterized protein</fullName>
    </submittedName>
</protein>
<comment type="caution">
    <text evidence="2">The sequence shown here is derived from an EMBL/GenBank/DDBJ whole genome shotgun (WGS) entry which is preliminary data.</text>
</comment>
<evidence type="ECO:0000313" key="2">
    <source>
        <dbReference type="EMBL" id="KAG8232057.1"/>
    </source>
</evidence>
<keyword evidence="3" id="KW-1185">Reference proteome</keyword>
<accession>A0A8K0P3T0</accession>
<feature type="compositionally biased region" description="Basic and acidic residues" evidence="1">
    <location>
        <begin position="231"/>
        <end position="254"/>
    </location>
</feature>
<proteinExistence type="predicted"/>
<dbReference type="AlphaFoldDB" id="A0A8K0P3T0"/>
<reference evidence="2" key="1">
    <citation type="submission" date="2013-04" db="EMBL/GenBank/DDBJ databases">
        <authorList>
            <person name="Qu J."/>
            <person name="Murali S.C."/>
            <person name="Bandaranaike D."/>
            <person name="Bellair M."/>
            <person name="Blankenburg K."/>
            <person name="Chao H."/>
            <person name="Dinh H."/>
            <person name="Doddapaneni H."/>
            <person name="Downs B."/>
            <person name="Dugan-Rocha S."/>
            <person name="Elkadiri S."/>
            <person name="Gnanaolivu R.D."/>
            <person name="Hernandez B."/>
            <person name="Javaid M."/>
            <person name="Jayaseelan J.C."/>
            <person name="Lee S."/>
            <person name="Li M."/>
            <person name="Ming W."/>
            <person name="Munidasa M."/>
            <person name="Muniz J."/>
            <person name="Nguyen L."/>
            <person name="Ongeri F."/>
            <person name="Osuji N."/>
            <person name="Pu L.-L."/>
            <person name="Puazo M."/>
            <person name="Qu C."/>
            <person name="Quiroz J."/>
            <person name="Raj R."/>
            <person name="Weissenberger G."/>
            <person name="Xin Y."/>
            <person name="Zou X."/>
            <person name="Han Y."/>
            <person name="Richards S."/>
            <person name="Worley K."/>
            <person name="Muzny D."/>
            <person name="Gibbs R."/>
        </authorList>
    </citation>
    <scope>NUCLEOTIDE SEQUENCE</scope>
    <source>
        <strain evidence="2">Sampled in the wild</strain>
    </source>
</reference>